<dbReference type="InterPro" id="IPR007251">
    <property type="entry name" value="Iron_permease_Fet4"/>
</dbReference>
<dbReference type="STRING" id="1817821.A2717_01385"/>
<dbReference type="Pfam" id="PF04120">
    <property type="entry name" value="Iron_permease"/>
    <property type="match status" value="1"/>
</dbReference>
<accession>A0A1F5N970</accession>
<keyword evidence="1" id="KW-0472">Membrane</keyword>
<dbReference type="GO" id="GO:0055085">
    <property type="term" value="P:transmembrane transport"/>
    <property type="evidence" value="ECO:0007669"/>
    <property type="project" value="InterPro"/>
</dbReference>
<reference evidence="2 3" key="1">
    <citation type="journal article" date="2016" name="Nat. Commun.">
        <title>Thousands of microbial genomes shed light on interconnected biogeochemical processes in an aquifer system.</title>
        <authorList>
            <person name="Anantharaman K."/>
            <person name="Brown C.T."/>
            <person name="Hug L.A."/>
            <person name="Sharon I."/>
            <person name="Castelle C.J."/>
            <person name="Probst A.J."/>
            <person name="Thomas B.C."/>
            <person name="Singh A."/>
            <person name="Wilkins M.J."/>
            <person name="Karaoz U."/>
            <person name="Brodie E.L."/>
            <person name="Williams K.H."/>
            <person name="Hubbard S.S."/>
            <person name="Banfield J.F."/>
        </authorList>
    </citation>
    <scope>NUCLEOTIDE SEQUENCE [LARGE SCALE GENOMIC DNA]</scope>
</reference>
<comment type="caution">
    <text evidence="2">The sequence shown here is derived from an EMBL/GenBank/DDBJ whole genome shotgun (WGS) entry which is preliminary data.</text>
</comment>
<name>A0A1F5N970_9BACT</name>
<sequence length="122" mass="14315">MHELFRKIAHFASEQVGRPWVFVLALLIVIIWGFSGPKFDYSDTWQLFINTTTTVLTFLMVFLIQNTQNRETKAIHIKLDELLHALKRARDTLIDAEDLPDKELDSLQTEFEKIEKKAKRRA</sequence>
<evidence type="ECO:0000313" key="3">
    <source>
        <dbReference type="Proteomes" id="UP000177610"/>
    </source>
</evidence>
<keyword evidence="1" id="KW-0812">Transmembrane</keyword>
<protein>
    <recommendedName>
        <fullName evidence="4">Low affinity iron permease family protein</fullName>
    </recommendedName>
</protein>
<dbReference type="AlphaFoldDB" id="A0A1F5N970"/>
<evidence type="ECO:0000313" key="2">
    <source>
        <dbReference type="EMBL" id="OGE74185.1"/>
    </source>
</evidence>
<keyword evidence="1" id="KW-1133">Transmembrane helix</keyword>
<proteinExistence type="predicted"/>
<gene>
    <name evidence="2" type="ORF">A2717_01385</name>
</gene>
<organism evidence="2 3">
    <name type="scientific">Candidatus Doudnabacteria bacterium RIFCSPHIGHO2_01_FULL_41_86</name>
    <dbReference type="NCBI Taxonomy" id="1817821"/>
    <lineage>
        <taxon>Bacteria</taxon>
        <taxon>Candidatus Doudnaibacteriota</taxon>
    </lineage>
</organism>
<feature type="transmembrane region" description="Helical" evidence="1">
    <location>
        <begin position="20"/>
        <end position="39"/>
    </location>
</feature>
<dbReference type="EMBL" id="MFEH01000001">
    <property type="protein sequence ID" value="OGE74185.1"/>
    <property type="molecule type" value="Genomic_DNA"/>
</dbReference>
<dbReference type="Proteomes" id="UP000177610">
    <property type="component" value="Unassembled WGS sequence"/>
</dbReference>
<evidence type="ECO:0008006" key="4">
    <source>
        <dbReference type="Google" id="ProtNLM"/>
    </source>
</evidence>
<feature type="transmembrane region" description="Helical" evidence="1">
    <location>
        <begin position="45"/>
        <end position="64"/>
    </location>
</feature>
<evidence type="ECO:0000256" key="1">
    <source>
        <dbReference type="SAM" id="Phobius"/>
    </source>
</evidence>